<evidence type="ECO:0000256" key="2">
    <source>
        <dbReference type="ARBA" id="ARBA00022857"/>
    </source>
</evidence>
<dbReference type="HOGENOM" id="CLU_073038_2_0_2"/>
<dbReference type="AlphaFoldDB" id="A0A0E3SSH0"/>
<dbReference type="SUPFAM" id="SSF53597">
    <property type="entry name" value="Dihydrofolate reductase-like"/>
    <property type="match status" value="1"/>
</dbReference>
<keyword evidence="6" id="KW-1185">Reference proteome</keyword>
<keyword evidence="3 5" id="KW-0560">Oxidoreductase</keyword>
<sequence>MTKPKVIMHNSITLDGSFRDIEVDMELHYGTASSFGEDIHLVGANTAKIGIEMFGGLPPEEDDDLRKQERDEANPIWAIVDSKGILKGSLHVFRRFEMCRDVVVLVSASTPKDYLEYLKDRDYDFIVTGEKHADLKEALELLADRYEAETVMVDSGSSLNGALLEQGLMDEISLILLPLLTGGETESLFANIGKMKHIELELLKCEKLEKGYLWLVYGVKRSSNK</sequence>
<dbReference type="GO" id="GO:0008703">
    <property type="term" value="F:5-amino-6-(5-phosphoribosylamino)uracil reductase activity"/>
    <property type="evidence" value="ECO:0007669"/>
    <property type="project" value="UniProtKB-EC"/>
</dbReference>
<gene>
    <name evidence="5" type="ORF">MCMEM_1294</name>
</gene>
<dbReference type="InterPro" id="IPR002734">
    <property type="entry name" value="RibDG_C"/>
</dbReference>
<dbReference type="OrthoDB" id="68340at2157"/>
<dbReference type="PANTHER" id="PTHR38011:SF7">
    <property type="entry name" value="2,5-DIAMINO-6-RIBOSYLAMINO-4(3H)-PYRIMIDINONE 5'-PHOSPHATE REDUCTASE"/>
    <property type="match status" value="1"/>
</dbReference>
<comment type="pathway">
    <text evidence="1">Cofactor biosynthesis; riboflavin biosynthesis.</text>
</comment>
<dbReference type="InterPro" id="IPR024072">
    <property type="entry name" value="DHFR-like_dom_sf"/>
</dbReference>
<dbReference type="RefSeq" id="WP_048205452.1">
    <property type="nucleotide sequence ID" value="NZ_CP009518.1"/>
</dbReference>
<protein>
    <submittedName>
        <fullName evidence="5">5-amino-6-(5-phosphoribosylamino)uracil reductase</fullName>
        <ecNumber evidence="5">1.1.1.193</ecNumber>
    </submittedName>
</protein>
<organism evidence="5 6">
    <name type="scientific">Methanococcoides methylutens MM1</name>
    <dbReference type="NCBI Taxonomy" id="1434104"/>
    <lineage>
        <taxon>Archaea</taxon>
        <taxon>Methanobacteriati</taxon>
        <taxon>Methanobacteriota</taxon>
        <taxon>Stenosarchaea group</taxon>
        <taxon>Methanomicrobia</taxon>
        <taxon>Methanosarcinales</taxon>
        <taxon>Methanosarcinaceae</taxon>
        <taxon>Methanococcoides</taxon>
    </lineage>
</organism>
<feature type="domain" description="Bacterial bifunctional deaminase-reductase C-terminal" evidence="4">
    <location>
        <begin position="4"/>
        <end position="213"/>
    </location>
</feature>
<dbReference type="Gene3D" id="3.40.430.10">
    <property type="entry name" value="Dihydrofolate Reductase, subunit A"/>
    <property type="match status" value="1"/>
</dbReference>
<dbReference type="KEGG" id="mmet:MCMEM_1294"/>
<dbReference type="GeneID" id="24893838"/>
<dbReference type="EMBL" id="CP009518">
    <property type="protein sequence ID" value="AKB85347.1"/>
    <property type="molecule type" value="Genomic_DNA"/>
</dbReference>
<dbReference type="InterPro" id="IPR050765">
    <property type="entry name" value="Riboflavin_Biosynth_HTPR"/>
</dbReference>
<keyword evidence="2" id="KW-0521">NADP</keyword>
<reference evidence="5 6" key="1">
    <citation type="submission" date="2014-07" db="EMBL/GenBank/DDBJ databases">
        <title>Methanogenic archaea and the global carbon cycle.</title>
        <authorList>
            <person name="Henriksen J.R."/>
            <person name="Luke J."/>
            <person name="Reinhart S."/>
            <person name="Benedict M.N."/>
            <person name="Youngblut N.D."/>
            <person name="Metcalf M.E."/>
            <person name="Whitaker R.J."/>
            <person name="Metcalf W.W."/>
        </authorList>
    </citation>
    <scope>NUCLEOTIDE SEQUENCE [LARGE SCALE GENOMIC DNA]</scope>
    <source>
        <strain evidence="5 6">MM1</strain>
    </source>
</reference>
<accession>A0A0E3SSH0</accession>
<dbReference type="Proteomes" id="UP000033048">
    <property type="component" value="Chromosome"/>
</dbReference>
<dbReference type="Pfam" id="PF01872">
    <property type="entry name" value="RibD_C"/>
    <property type="match status" value="1"/>
</dbReference>
<evidence type="ECO:0000256" key="1">
    <source>
        <dbReference type="ARBA" id="ARBA00005104"/>
    </source>
</evidence>
<evidence type="ECO:0000259" key="4">
    <source>
        <dbReference type="Pfam" id="PF01872"/>
    </source>
</evidence>
<dbReference type="EC" id="1.1.1.193" evidence="5"/>
<dbReference type="GO" id="GO:0009231">
    <property type="term" value="P:riboflavin biosynthetic process"/>
    <property type="evidence" value="ECO:0007669"/>
    <property type="project" value="InterPro"/>
</dbReference>
<dbReference type="STRING" id="1434104.MCMEM_1294"/>
<proteinExistence type="predicted"/>
<evidence type="ECO:0000313" key="6">
    <source>
        <dbReference type="Proteomes" id="UP000033048"/>
    </source>
</evidence>
<evidence type="ECO:0000256" key="3">
    <source>
        <dbReference type="ARBA" id="ARBA00023002"/>
    </source>
</evidence>
<name>A0A0E3SSH0_METMT</name>
<evidence type="ECO:0000313" key="5">
    <source>
        <dbReference type="EMBL" id="AKB85347.1"/>
    </source>
</evidence>
<dbReference type="PANTHER" id="PTHR38011">
    <property type="entry name" value="DIHYDROFOLATE REDUCTASE FAMILY PROTEIN (AFU_ORTHOLOGUE AFUA_8G06820)"/>
    <property type="match status" value="1"/>
</dbReference>